<comment type="similarity">
    <text evidence="2">Belongs to the dethiobiotin synthetase family.</text>
</comment>
<keyword evidence="1 2" id="KW-0093">Biotin biosynthesis</keyword>
<keyword evidence="2 3" id="KW-0436">Ligase</keyword>
<feature type="binding site" evidence="2">
    <location>
        <position position="16"/>
    </location>
    <ligand>
        <name>Mg(2+)</name>
        <dbReference type="ChEBI" id="CHEBI:18420"/>
    </ligand>
</feature>
<feature type="binding site" evidence="2">
    <location>
        <position position="124"/>
    </location>
    <ligand>
        <name>Mg(2+)</name>
        <dbReference type="ChEBI" id="CHEBI:18420"/>
    </ligand>
</feature>
<dbReference type="PANTHER" id="PTHR43210:SF5">
    <property type="entry name" value="DETHIOBIOTIN SYNTHETASE"/>
    <property type="match status" value="1"/>
</dbReference>
<evidence type="ECO:0000313" key="4">
    <source>
        <dbReference type="Proteomes" id="UP001596996"/>
    </source>
</evidence>
<keyword evidence="2" id="KW-0067">ATP-binding</keyword>
<dbReference type="PIRSF" id="PIRSF006755">
    <property type="entry name" value="DTB_synth"/>
    <property type="match status" value="1"/>
</dbReference>
<reference evidence="4" key="1">
    <citation type="journal article" date="2019" name="Int. J. Syst. Evol. Microbiol.">
        <title>The Global Catalogue of Microorganisms (GCM) 10K type strain sequencing project: providing services to taxonomists for standard genome sequencing and annotation.</title>
        <authorList>
            <consortium name="The Broad Institute Genomics Platform"/>
            <consortium name="The Broad Institute Genome Sequencing Center for Infectious Disease"/>
            <person name="Wu L."/>
            <person name="Ma J."/>
        </authorList>
    </citation>
    <scope>NUCLEOTIDE SEQUENCE [LARGE SCALE GENOMIC DNA]</scope>
    <source>
        <strain evidence="4">CCUG 61707</strain>
    </source>
</reference>
<feature type="binding site" evidence="2">
    <location>
        <begin position="184"/>
        <end position="185"/>
    </location>
    <ligand>
        <name>ATP</name>
        <dbReference type="ChEBI" id="CHEBI:30616"/>
    </ligand>
</feature>
<dbReference type="CDD" id="cd03109">
    <property type="entry name" value="DTBS"/>
    <property type="match status" value="1"/>
</dbReference>
<dbReference type="InterPro" id="IPR027417">
    <property type="entry name" value="P-loop_NTPase"/>
</dbReference>
<keyword evidence="2" id="KW-0547">Nucleotide-binding</keyword>
<gene>
    <name evidence="2 3" type="primary">bioD</name>
    <name evidence="3" type="ORF">ACFQ02_03540</name>
</gene>
<comment type="subcellular location">
    <subcellularLocation>
        <location evidence="2">Cytoplasm</location>
    </subcellularLocation>
</comment>
<dbReference type="EC" id="6.3.3.3" evidence="2"/>
<dbReference type="Pfam" id="PF13500">
    <property type="entry name" value="AAA_26"/>
    <property type="match status" value="1"/>
</dbReference>
<comment type="cofactor">
    <cofactor evidence="2">
        <name>Mg(2+)</name>
        <dbReference type="ChEBI" id="CHEBI:18420"/>
    </cofactor>
</comment>
<feature type="binding site" evidence="2">
    <location>
        <position position="66"/>
    </location>
    <ligand>
        <name>Mg(2+)</name>
        <dbReference type="ChEBI" id="CHEBI:18420"/>
    </ligand>
</feature>
<comment type="function">
    <text evidence="2">Catalyzes a mechanistically unusual reaction, the ATP-dependent insertion of CO2 between the N7 and N8 nitrogen atoms of 7,8-diaminopelargonic acid (DAPA, also called 7,8-diammoniononanoate) to form a ureido ring.</text>
</comment>
<comment type="caution">
    <text evidence="3">The sequence shown here is derived from an EMBL/GenBank/DDBJ whole genome shotgun (WGS) entry which is preliminary data.</text>
</comment>
<proteinExistence type="inferred from homology"/>
<comment type="catalytic activity">
    <reaction evidence="2">
        <text>(7R,8S)-7,8-diammoniononanoate + CO2 + ATP = (4R,5S)-dethiobiotin + ADP + phosphate + 3 H(+)</text>
        <dbReference type="Rhea" id="RHEA:15805"/>
        <dbReference type="ChEBI" id="CHEBI:15378"/>
        <dbReference type="ChEBI" id="CHEBI:16526"/>
        <dbReference type="ChEBI" id="CHEBI:30616"/>
        <dbReference type="ChEBI" id="CHEBI:43474"/>
        <dbReference type="ChEBI" id="CHEBI:149469"/>
        <dbReference type="ChEBI" id="CHEBI:149473"/>
        <dbReference type="ChEBI" id="CHEBI:456216"/>
        <dbReference type="EC" id="6.3.3.3"/>
    </reaction>
</comment>
<keyword evidence="2" id="KW-0963">Cytoplasm</keyword>
<evidence type="ECO:0000313" key="3">
    <source>
        <dbReference type="EMBL" id="MFD0965924.1"/>
    </source>
</evidence>
<dbReference type="RefSeq" id="WP_380819415.1">
    <property type="nucleotide sequence ID" value="NZ_JBHTJN010000008.1"/>
</dbReference>
<protein>
    <recommendedName>
        <fullName evidence="2">ATP-dependent dethiobiotin synthetase BioD</fullName>
        <ecNumber evidence="2">6.3.3.3</ecNumber>
    </recommendedName>
    <alternativeName>
        <fullName evidence="2">DTB synthetase</fullName>
        <shortName evidence="2">DTBS</shortName>
    </alternativeName>
    <alternativeName>
        <fullName evidence="2">Dethiobiotin synthase</fullName>
    </alternativeName>
</protein>
<comment type="caution">
    <text evidence="2">Lacks conserved residue(s) required for the propagation of feature annotation.</text>
</comment>
<name>A0ABW3I7S4_9PAST</name>
<dbReference type="Proteomes" id="UP001596996">
    <property type="component" value="Unassembled WGS sequence"/>
</dbReference>
<feature type="binding site" evidence="2">
    <location>
        <position position="66"/>
    </location>
    <ligand>
        <name>ATP</name>
        <dbReference type="ChEBI" id="CHEBI:30616"/>
    </ligand>
</feature>
<dbReference type="EMBL" id="JBHTJN010000008">
    <property type="protein sequence ID" value="MFD0965924.1"/>
    <property type="molecule type" value="Genomic_DNA"/>
</dbReference>
<dbReference type="PANTHER" id="PTHR43210">
    <property type="entry name" value="DETHIOBIOTIN SYNTHETASE"/>
    <property type="match status" value="1"/>
</dbReference>
<evidence type="ECO:0000256" key="2">
    <source>
        <dbReference type="HAMAP-Rule" id="MF_00336"/>
    </source>
</evidence>
<feature type="binding site" evidence="2">
    <location>
        <begin position="12"/>
        <end position="17"/>
    </location>
    <ligand>
        <name>ATP</name>
        <dbReference type="ChEBI" id="CHEBI:30616"/>
    </ligand>
</feature>
<comment type="subunit">
    <text evidence="2">Homodimer.</text>
</comment>
<evidence type="ECO:0000256" key="1">
    <source>
        <dbReference type="ARBA" id="ARBA00022756"/>
    </source>
</evidence>
<dbReference type="HAMAP" id="MF_00336">
    <property type="entry name" value="BioD"/>
    <property type="match status" value="1"/>
</dbReference>
<feature type="binding site" evidence="2">
    <location>
        <begin position="213"/>
        <end position="215"/>
    </location>
    <ligand>
        <name>ATP</name>
        <dbReference type="ChEBI" id="CHEBI:30616"/>
    </ligand>
</feature>
<dbReference type="NCBIfam" id="TIGR00347">
    <property type="entry name" value="bioD"/>
    <property type="match status" value="1"/>
</dbReference>
<dbReference type="Gene3D" id="3.40.50.300">
    <property type="entry name" value="P-loop containing nucleotide triphosphate hydrolases"/>
    <property type="match status" value="1"/>
</dbReference>
<comment type="pathway">
    <text evidence="2">Cofactor biosynthesis; biotin biosynthesis; biotin from 7,8-diaminononanoate: step 1/2.</text>
</comment>
<accession>A0ABW3I7S4</accession>
<dbReference type="SUPFAM" id="SSF52540">
    <property type="entry name" value="P-loop containing nucleoside triphosphate hydrolases"/>
    <property type="match status" value="1"/>
</dbReference>
<organism evidence="3 4">
    <name type="scientific">Seminibacterium arietis</name>
    <dbReference type="NCBI Taxonomy" id="1173502"/>
    <lineage>
        <taxon>Bacteria</taxon>
        <taxon>Pseudomonadati</taxon>
        <taxon>Pseudomonadota</taxon>
        <taxon>Gammaproteobacteria</taxon>
        <taxon>Pasteurellales</taxon>
        <taxon>Pasteurellaceae</taxon>
        <taxon>Seminibacterium</taxon>
    </lineage>
</organism>
<keyword evidence="2" id="KW-0460">Magnesium</keyword>
<feature type="binding site" evidence="2">
    <location>
        <position position="220"/>
    </location>
    <ligand>
        <name>ATP</name>
        <dbReference type="ChEBI" id="CHEBI:30616"/>
    </ligand>
</feature>
<feature type="active site" evidence="2">
    <location>
        <position position="37"/>
    </location>
</feature>
<dbReference type="InterPro" id="IPR004472">
    <property type="entry name" value="DTB_synth_BioD"/>
</dbReference>
<keyword evidence="4" id="KW-1185">Reference proteome</keyword>
<dbReference type="GO" id="GO:0004141">
    <property type="term" value="F:dethiobiotin synthase activity"/>
    <property type="evidence" value="ECO:0007669"/>
    <property type="project" value="UniProtKB-EC"/>
</dbReference>
<sequence length="238" mass="26760">MNCFFITGTDTNVGKTIACRAIIQSLQQAEVQVVGYKPVACGVEDPVYSDVKIENESDYSSENNPDVLTLISSTKENVTYQDVNSYSFSNTMPMLTTEVQRIDIDKINHDLACLFKKYRSVVVEGSYGWLTPINQEYTFASWAESHRMPVILVVGIKQGCINHALLTAQAIRQSGLQLQGWIANRINPGLSHYSEIIRFLSDKIDAPLIGKIPYIHKPEEQELGQYITGIEHLVRMIE</sequence>
<keyword evidence="2" id="KW-0479">Metal-binding</keyword>